<dbReference type="eggNOG" id="COG0507">
    <property type="taxonomic scope" value="Bacteria"/>
</dbReference>
<dbReference type="EMBL" id="CR378676">
    <property type="protein sequence ID" value="CAG22439.1"/>
    <property type="molecule type" value="Genomic_DNA"/>
</dbReference>
<dbReference type="Gene3D" id="3.30.420.240">
    <property type="match status" value="1"/>
</dbReference>
<sequence length="513" mass="57999">MAKKEEINYEHQLAIDIGGFYDDPLGFVMYAYPWDTDPDLQIVKLPEPWASKYDSVYGPDAWFCEMCDQLQEVIRKNDFNGVDPVDAFLYSISSGHGIGKSCASSWLIHFVMSTRPNSKGVVTSNTSEQLRTKTWGELGKWTKKLINKHWFVYNNGKGNMNFYHKDYAETWRVDAQTCREENSESFAGLHCASSTPWYLFDEASAVPDKIWEVAEGGLTDGEPFWFVFGNPTRNSGRFRECWRRFRQRWNRKQIDSSTVQVTNKKKISEWESDYGEDSDFYRVRVKGVFPSASSNQKISGALLEAAMSRTAHVIPGSPRVMSLDVARGGGDNCVFRFRHGLNGGVRKKVTLPGSEYRDSMKLAAMAVQLCSEFKPDAFFIDETGVGGPVGDRIRQLGFNCIGINFASKAPDPHYANMRAYMYHQWGEWLKAGGSLHYDEGLLTEVGAIEYTHDRKDREILIPKDVIKKAIGISTDDGDACALLHAYPVAPRQQGYNSASNNMCETEYDPFANL</sequence>
<evidence type="ECO:0008006" key="3">
    <source>
        <dbReference type="Google" id="ProtNLM"/>
    </source>
</evidence>
<dbReference type="AlphaFoldDB" id="Q6LJU1"/>
<keyword evidence="2" id="KW-1185">Reference proteome</keyword>
<dbReference type="Gene3D" id="3.40.50.300">
    <property type="entry name" value="P-loop containing nucleotide triphosphate hydrolases"/>
    <property type="match status" value="1"/>
</dbReference>
<dbReference type="STRING" id="298386.PBPRB0566"/>
<reference evidence="2" key="1">
    <citation type="journal article" date="2005" name="Science">
        <title>Life at depth: Photobacterium profundum genome sequence and expression analysis.</title>
        <authorList>
            <person name="Vezzi A."/>
            <person name="Campanaro S."/>
            <person name="D'Angelo M."/>
            <person name="Simonato F."/>
            <person name="Vitulo N."/>
            <person name="Lauro F.M."/>
            <person name="Cestaro A."/>
            <person name="Malacrida G."/>
            <person name="Simionati B."/>
            <person name="Cannata N."/>
            <person name="Romualdi C."/>
            <person name="Bartlett D.H."/>
            <person name="Valle G."/>
        </authorList>
    </citation>
    <scope>NUCLEOTIDE SEQUENCE [LARGE SCALE GENOMIC DNA]</scope>
    <source>
        <strain evidence="2">ATCC BAA-1253 / SS9</strain>
    </source>
</reference>
<evidence type="ECO:0000313" key="2">
    <source>
        <dbReference type="Proteomes" id="UP000000593"/>
    </source>
</evidence>
<name>Q6LJU1_PHOPR</name>
<dbReference type="RefSeq" id="WP_011220655.1">
    <property type="nucleotide sequence ID" value="NC_006371.1"/>
</dbReference>
<dbReference type="KEGG" id="ppr:PBPRB0566"/>
<protein>
    <recommendedName>
        <fullName evidence="3">Terminase</fullName>
    </recommendedName>
</protein>
<gene>
    <name evidence="1" type="ordered locus">PBPRB0566</name>
</gene>
<dbReference type="Proteomes" id="UP000000593">
    <property type="component" value="Chromosome 2"/>
</dbReference>
<dbReference type="InterPro" id="IPR027417">
    <property type="entry name" value="P-loop_NTPase"/>
</dbReference>
<organism evidence="1 2">
    <name type="scientific">Photobacterium profundum (strain SS9)</name>
    <dbReference type="NCBI Taxonomy" id="298386"/>
    <lineage>
        <taxon>Bacteria</taxon>
        <taxon>Pseudomonadati</taxon>
        <taxon>Pseudomonadota</taxon>
        <taxon>Gammaproteobacteria</taxon>
        <taxon>Vibrionales</taxon>
        <taxon>Vibrionaceae</taxon>
        <taxon>Photobacterium</taxon>
    </lineage>
</organism>
<evidence type="ECO:0000313" key="1">
    <source>
        <dbReference type="EMBL" id="CAG22439.1"/>
    </source>
</evidence>
<accession>Q6LJU1</accession>
<proteinExistence type="predicted"/>
<dbReference type="HOGENOM" id="CLU_027398_0_0_6"/>